<organism evidence="1 2">
    <name type="scientific">Ambrosiozyma monospora</name>
    <name type="common">Yeast</name>
    <name type="synonym">Endomycopsis monosporus</name>
    <dbReference type="NCBI Taxonomy" id="43982"/>
    <lineage>
        <taxon>Eukaryota</taxon>
        <taxon>Fungi</taxon>
        <taxon>Dikarya</taxon>
        <taxon>Ascomycota</taxon>
        <taxon>Saccharomycotina</taxon>
        <taxon>Pichiomycetes</taxon>
        <taxon>Pichiales</taxon>
        <taxon>Pichiaceae</taxon>
        <taxon>Ambrosiozyma</taxon>
    </lineage>
</organism>
<proteinExistence type="predicted"/>
<accession>A0ACB5T971</accession>
<keyword evidence="2" id="KW-1185">Reference proteome</keyword>
<gene>
    <name evidence="1" type="ORF">Amon02_000586700</name>
</gene>
<evidence type="ECO:0000313" key="1">
    <source>
        <dbReference type="EMBL" id="GME82965.1"/>
    </source>
</evidence>
<reference evidence="1" key="1">
    <citation type="submission" date="2023-04" db="EMBL/GenBank/DDBJ databases">
        <title>Ambrosiozyma monospora NBRC 10751.</title>
        <authorList>
            <person name="Ichikawa N."/>
            <person name="Sato H."/>
            <person name="Tonouchi N."/>
        </authorList>
    </citation>
    <scope>NUCLEOTIDE SEQUENCE</scope>
    <source>
        <strain evidence="1">NBRC 10751</strain>
    </source>
</reference>
<protein>
    <submittedName>
        <fullName evidence="1">Unnamed protein product</fullName>
    </submittedName>
</protein>
<comment type="caution">
    <text evidence="1">The sequence shown here is derived from an EMBL/GenBank/DDBJ whole genome shotgun (WGS) entry which is preliminary data.</text>
</comment>
<dbReference type="EMBL" id="BSXS01004424">
    <property type="protein sequence ID" value="GME82965.1"/>
    <property type="molecule type" value="Genomic_DNA"/>
</dbReference>
<name>A0ACB5T971_AMBMO</name>
<evidence type="ECO:0000313" key="2">
    <source>
        <dbReference type="Proteomes" id="UP001165064"/>
    </source>
</evidence>
<dbReference type="Proteomes" id="UP001165064">
    <property type="component" value="Unassembled WGS sequence"/>
</dbReference>
<sequence>MINFSVFVRLYTSGIIQGWNYTAYSSKDLHTSKCFIEWDSKKTTSDQDDDTLNSESCVLTVETDDPLITKDSFELMLKRLYGIQDYQKEKEIPAEMISTAFFFQMDDIKDAMSEYWSRNKINMSFVVTALKMVCDHDYGEYGTRLMDRCKKYLYDNGWQAGHIAWTGISPSLIADIVNADEFFVPNEFERIMFAIEVFRNSIAQDYDKDEIVLAITKFRKPFDFFTLTYV</sequence>